<keyword evidence="1" id="KW-1133">Transmembrane helix</keyword>
<organism evidence="2 3">
    <name type="scientific">Amnibacterium soli</name>
    <dbReference type="NCBI Taxonomy" id="1282736"/>
    <lineage>
        <taxon>Bacteria</taxon>
        <taxon>Bacillati</taxon>
        <taxon>Actinomycetota</taxon>
        <taxon>Actinomycetes</taxon>
        <taxon>Micrococcales</taxon>
        <taxon>Microbacteriaceae</taxon>
        <taxon>Amnibacterium</taxon>
    </lineage>
</organism>
<dbReference type="InterPro" id="IPR043148">
    <property type="entry name" value="TagF_C"/>
</dbReference>
<keyword evidence="1" id="KW-0812">Transmembrane</keyword>
<feature type="transmembrane region" description="Helical" evidence="1">
    <location>
        <begin position="191"/>
        <end position="209"/>
    </location>
</feature>
<gene>
    <name evidence="2" type="ORF">GCM10025783_28570</name>
</gene>
<sequence>MRRGRPAIAAVRFGQDSSDVVDLALVALAVLGAVVGLLLGSWAVALLAAVPSLAADVLRGERPARLRRLRRVLLDRPERSLVRNGSAAAAVAATPPMTEFTNLAFLLVTVMAVHLALTAYTVLGVRRTQREQAGMTWRHLDVAGVQEGPGPLPDPVQDRLPIDGLRLLTASEVLVLAGFALAAGGVRVVPWVLALLVLAVALAVLWTAWRAWGPHEGHRVRDSDVSVTQAVADLAPEVVFYFSSPADGTYALGVWASVINALERPVLVVLREAGHLNGVETILKPTVVAPTVAHLLAVTPPSVRVVLYPTNVVRNDEMIRIPGPMHCFIGHGDSDKVGSFSPLNRMYDEIWVAGRAAIDRYAAVDEGIDLGVLRAVGRPQLADIRRAEPAAVVADKRLTVLYAPTWEGFFDEADYSSVAAMGERIVAGCLAAGADVLFKPHPLTGHRLPEAGRAREAIDDMVRRAGGGSEVVAPTPNSLYEAFNRADLLISDISSVITDFLASRKPYAVSNRRDVPDAEFRAMFPSSSAAELLGSDLSTLPTALADAAGADPRRAQRETLAEYLLGPEGDPMVVFLREIDGFVERADARIARMAGA</sequence>
<comment type="caution">
    <text evidence="2">The sequence shown here is derived from an EMBL/GenBank/DDBJ whole genome shotgun (WGS) entry which is preliminary data.</text>
</comment>
<dbReference type="Pfam" id="PF04464">
    <property type="entry name" value="Glyphos_transf"/>
    <property type="match status" value="1"/>
</dbReference>
<feature type="transmembrane region" description="Helical" evidence="1">
    <location>
        <begin position="20"/>
        <end position="50"/>
    </location>
</feature>
<feature type="transmembrane region" description="Helical" evidence="1">
    <location>
        <begin position="103"/>
        <end position="125"/>
    </location>
</feature>
<keyword evidence="3" id="KW-1185">Reference proteome</keyword>
<evidence type="ECO:0008006" key="4">
    <source>
        <dbReference type="Google" id="ProtNLM"/>
    </source>
</evidence>
<dbReference type="Gene3D" id="3.40.50.12580">
    <property type="match status" value="1"/>
</dbReference>
<protein>
    <recommendedName>
        <fullName evidence="4">Glycosyl transferase</fullName>
    </recommendedName>
</protein>
<proteinExistence type="predicted"/>
<dbReference type="InterPro" id="IPR007554">
    <property type="entry name" value="Glycerophosphate_synth"/>
</dbReference>
<evidence type="ECO:0000313" key="3">
    <source>
        <dbReference type="Proteomes" id="UP001500121"/>
    </source>
</evidence>
<dbReference type="Proteomes" id="UP001500121">
    <property type="component" value="Unassembled WGS sequence"/>
</dbReference>
<evidence type="ECO:0000313" key="2">
    <source>
        <dbReference type="EMBL" id="GAA4753922.1"/>
    </source>
</evidence>
<evidence type="ECO:0000256" key="1">
    <source>
        <dbReference type="SAM" id="Phobius"/>
    </source>
</evidence>
<name>A0ABP8ZF02_9MICO</name>
<accession>A0ABP8ZF02</accession>
<keyword evidence="1" id="KW-0472">Membrane</keyword>
<dbReference type="RefSeq" id="WP_345481977.1">
    <property type="nucleotide sequence ID" value="NZ_BAABLP010000006.1"/>
</dbReference>
<reference evidence="3" key="1">
    <citation type="journal article" date="2019" name="Int. J. Syst. Evol. Microbiol.">
        <title>The Global Catalogue of Microorganisms (GCM) 10K type strain sequencing project: providing services to taxonomists for standard genome sequencing and annotation.</title>
        <authorList>
            <consortium name="The Broad Institute Genomics Platform"/>
            <consortium name="The Broad Institute Genome Sequencing Center for Infectious Disease"/>
            <person name="Wu L."/>
            <person name="Ma J."/>
        </authorList>
    </citation>
    <scope>NUCLEOTIDE SEQUENCE [LARGE SCALE GENOMIC DNA]</scope>
    <source>
        <strain evidence="3">JCM 19015</strain>
    </source>
</reference>
<dbReference type="EMBL" id="BAABLP010000006">
    <property type="protein sequence ID" value="GAA4753922.1"/>
    <property type="molecule type" value="Genomic_DNA"/>
</dbReference>